<dbReference type="EMBL" id="AMBO01000242">
    <property type="protein sequence ID" value="EKD03655.1"/>
    <property type="molecule type" value="Genomic_DNA"/>
</dbReference>
<evidence type="ECO:0000256" key="3">
    <source>
        <dbReference type="ARBA" id="ARBA00022664"/>
    </source>
</evidence>
<feature type="repeat" description="WD" evidence="8">
    <location>
        <begin position="254"/>
        <end position="295"/>
    </location>
</feature>
<evidence type="ECO:0000256" key="2">
    <source>
        <dbReference type="ARBA" id="ARBA00022574"/>
    </source>
</evidence>
<comment type="function">
    <text evidence="6">Required for 3'-end cleavage and polyadenylation of pre-mRNAs. Also involved in chromosome segregation where it has a role in chromosome attachment to the mitotic spindle.</text>
</comment>
<feature type="compositionally biased region" description="Gly residues" evidence="10">
    <location>
        <begin position="608"/>
        <end position="637"/>
    </location>
</feature>
<keyword evidence="2 8" id="KW-0853">WD repeat</keyword>
<dbReference type="OrthoDB" id="16717at2759"/>
<feature type="compositionally biased region" description="Gly residues" evidence="10">
    <location>
        <begin position="533"/>
        <end position="543"/>
    </location>
</feature>
<feature type="repeat" description="WD" evidence="8">
    <location>
        <begin position="338"/>
        <end position="379"/>
    </location>
</feature>
<dbReference type="Proteomes" id="UP000006757">
    <property type="component" value="Unassembled WGS sequence"/>
</dbReference>
<dbReference type="Gene3D" id="2.130.10.10">
    <property type="entry name" value="YVTN repeat-like/Quinoprotein amine dehydrogenase"/>
    <property type="match status" value="3"/>
</dbReference>
<dbReference type="GO" id="GO:0005847">
    <property type="term" value="C:mRNA cleavage and polyadenylation specificity factor complex"/>
    <property type="evidence" value="ECO:0007669"/>
    <property type="project" value="TreeGrafter"/>
</dbReference>
<evidence type="ECO:0000256" key="4">
    <source>
        <dbReference type="ARBA" id="ARBA00022737"/>
    </source>
</evidence>
<dbReference type="InParanoid" id="K1VHU2"/>
<sequence length="722" mass="77277">MEDLLPFEPRDHMGHELGFDVVGRSQRQYPLDPLSRPRFSPHSPPTMVAASANPEEAGPSRTRAPDSWRPEKYLEPNHPDNEEVLEQAAYQAAVTRPPGDARANRKYKPRRTVDYMGGVQKWRMLGKIKGMRDYMPPIHPNPSDIINLLPPAAHIRDTSTSICDYFVHTSINKERSPTRVVKWTPDARRLLTGNDKGQFTLWNGASFNYESITQVHDDSIRAMSYSHNGQALVSTDKSGWIKYFTPHLTNIHGFQGHREACHGVAWSPNNEWFVTGGDDGLVKIWNYRAAETERELSGHGWDVRCVDWHPTKGLVVSGSKDMLVKFWDPRTGKDLSTLHSHKAVINACTWNPDGNIVATAGGDNVIRLFDIRTFRELESMKGHTKEVNCLEWHPIHHSLLCSGDAAGSIAYWSLQAPDPSKPVTMMENAHDDAVFSVSFHPLGHILCSGSKDFTARFWCRARPAGGHETDKYHLGEEGAMRAEQAQATSKWPGLPPPGESLPGLPGLGLGELPGLGRAPTSSEPGRRQWGPNAAGGGGGGAGPDRGNFGRDRDDGYGQRGGRNNFGRGNDGGRDFGRGGDQGGRDFGRNRDRDADPYGGRSRRDLDRQGGGGGGGGGFGGPGTGANAGAGGGPGGYGAYPPAPAGYGNGPNAQNGYGRQQGGYGAGPGGGQGPPGGYGQQGGQGGYQQGGQGGYGQGGQGGYQQGGGGGYGQGGGSRYGGRR</sequence>
<dbReference type="SUPFAM" id="SSF50978">
    <property type="entry name" value="WD40 repeat-like"/>
    <property type="match status" value="1"/>
</dbReference>
<evidence type="ECO:0000313" key="11">
    <source>
        <dbReference type="EMBL" id="EKD03655.1"/>
    </source>
</evidence>
<dbReference type="GO" id="GO:0031124">
    <property type="term" value="P:mRNA 3'-end processing"/>
    <property type="evidence" value="ECO:0007669"/>
    <property type="project" value="UniProtKB-UniRule"/>
</dbReference>
<dbReference type="PANTHER" id="PTHR22836">
    <property type="entry name" value="WD40 REPEAT PROTEIN"/>
    <property type="match status" value="1"/>
</dbReference>
<keyword evidence="3 9" id="KW-0507">mRNA processing</keyword>
<dbReference type="OMA" id="REERCIT"/>
<keyword evidence="4" id="KW-0677">Repeat</keyword>
<evidence type="ECO:0000256" key="7">
    <source>
        <dbReference type="ARBA" id="ARBA00026154"/>
    </source>
</evidence>
<dbReference type="STRING" id="1220162.K1VHU2"/>
<evidence type="ECO:0000313" key="12">
    <source>
        <dbReference type="Proteomes" id="UP000006757"/>
    </source>
</evidence>
<feature type="compositionally biased region" description="Gly residues" evidence="10">
    <location>
        <begin position="658"/>
        <end position="722"/>
    </location>
</feature>
<accession>K1VHU2</accession>
<evidence type="ECO:0000256" key="8">
    <source>
        <dbReference type="PROSITE-ProRule" id="PRU00221"/>
    </source>
</evidence>
<dbReference type="CDD" id="cd00200">
    <property type="entry name" value="WD40"/>
    <property type="match status" value="1"/>
</dbReference>
<feature type="region of interest" description="Disordered" evidence="10">
    <location>
        <begin position="480"/>
        <end position="722"/>
    </location>
</feature>
<dbReference type="SMART" id="SM00320">
    <property type="entry name" value="WD40"/>
    <property type="match status" value="7"/>
</dbReference>
<evidence type="ECO:0000256" key="9">
    <source>
        <dbReference type="RuleBase" id="RU369034"/>
    </source>
</evidence>
<gene>
    <name evidence="11" type="ORF">A1Q2_02001</name>
</gene>
<reference evidence="11 12" key="1">
    <citation type="journal article" date="2012" name="Eukaryot. Cell">
        <title>Genome sequence of the Trichosporon asahii environmental strain CBS 8904.</title>
        <authorList>
            <person name="Yang R.Y."/>
            <person name="Li H.T."/>
            <person name="Zhu H."/>
            <person name="Zhou G.P."/>
            <person name="Wang M."/>
            <person name="Wang L."/>
        </authorList>
    </citation>
    <scope>NUCLEOTIDE SEQUENCE [LARGE SCALE GENOMIC DNA]</scope>
    <source>
        <strain evidence="11 12">CBS 8904</strain>
    </source>
</reference>
<dbReference type="InterPro" id="IPR015943">
    <property type="entry name" value="WD40/YVTN_repeat-like_dom_sf"/>
</dbReference>
<feature type="repeat" description="WD" evidence="8">
    <location>
        <begin position="380"/>
        <end position="422"/>
    </location>
</feature>
<name>K1VHU2_TRIAC</name>
<dbReference type="InterPro" id="IPR045245">
    <property type="entry name" value="Pfs2-like"/>
</dbReference>
<dbReference type="FunCoup" id="K1VHU2">
    <property type="interactions" value="109"/>
</dbReference>
<proteinExistence type="predicted"/>
<feature type="compositionally biased region" description="Basic and acidic residues" evidence="10">
    <location>
        <begin position="8"/>
        <end position="18"/>
    </location>
</feature>
<feature type="compositionally biased region" description="Basic and acidic residues" evidence="10">
    <location>
        <begin position="570"/>
        <end position="607"/>
    </location>
</feature>
<evidence type="ECO:0000256" key="10">
    <source>
        <dbReference type="SAM" id="MobiDB-lite"/>
    </source>
</evidence>
<dbReference type="Pfam" id="PF00400">
    <property type="entry name" value="WD40"/>
    <property type="match status" value="5"/>
</dbReference>
<dbReference type="InterPro" id="IPR036322">
    <property type="entry name" value="WD40_repeat_dom_sf"/>
</dbReference>
<feature type="compositionally biased region" description="Basic and acidic residues" evidence="10">
    <location>
        <begin position="547"/>
        <end position="556"/>
    </location>
</feature>
<dbReference type="AlphaFoldDB" id="K1VHU2"/>
<dbReference type="PROSITE" id="PS50082">
    <property type="entry name" value="WD_REPEATS_2"/>
    <property type="match status" value="5"/>
</dbReference>
<comment type="subcellular location">
    <subcellularLocation>
        <location evidence="1 9">Nucleus</location>
    </subcellularLocation>
</comment>
<keyword evidence="5 9" id="KW-0539">Nucleus</keyword>
<dbReference type="eggNOG" id="KOG0284">
    <property type="taxonomic scope" value="Eukaryota"/>
</dbReference>
<feature type="region of interest" description="Disordered" evidence="10">
    <location>
        <begin position="1"/>
        <end position="70"/>
    </location>
</feature>
<dbReference type="HOGENOM" id="CLU_000288_77_4_1"/>
<evidence type="ECO:0000256" key="6">
    <source>
        <dbReference type="ARBA" id="ARBA00025498"/>
    </source>
</evidence>
<evidence type="ECO:0000256" key="1">
    <source>
        <dbReference type="ARBA" id="ARBA00004123"/>
    </source>
</evidence>
<protein>
    <recommendedName>
        <fullName evidence="7 9">Polyadenylation factor subunit 2</fullName>
    </recommendedName>
</protein>
<dbReference type="PROSITE" id="PS50294">
    <property type="entry name" value="WD_REPEATS_REGION"/>
    <property type="match status" value="4"/>
</dbReference>
<dbReference type="InterPro" id="IPR001680">
    <property type="entry name" value="WD40_rpt"/>
</dbReference>
<dbReference type="PANTHER" id="PTHR22836:SF0">
    <property type="entry name" value="PRE-MRNA 3' END PROCESSING PROTEIN WDR33"/>
    <property type="match status" value="1"/>
</dbReference>
<feature type="repeat" description="WD" evidence="8">
    <location>
        <begin position="427"/>
        <end position="458"/>
    </location>
</feature>
<feature type="repeat" description="WD" evidence="8">
    <location>
        <begin position="296"/>
        <end position="337"/>
    </location>
</feature>
<dbReference type="FunFam" id="2.130.10.10:FF:000069">
    <property type="entry name" value="WD repeat domain 33"/>
    <property type="match status" value="1"/>
</dbReference>
<comment type="caution">
    <text evidence="11">The sequence shown here is derived from an EMBL/GenBank/DDBJ whole genome shotgun (WGS) entry which is preliminary data.</text>
</comment>
<evidence type="ECO:0000256" key="5">
    <source>
        <dbReference type="ARBA" id="ARBA00023242"/>
    </source>
</evidence>
<organism evidence="11 12">
    <name type="scientific">Trichosporon asahii var. asahii (strain CBS 8904)</name>
    <name type="common">Yeast</name>
    <dbReference type="NCBI Taxonomy" id="1220162"/>
    <lineage>
        <taxon>Eukaryota</taxon>
        <taxon>Fungi</taxon>
        <taxon>Dikarya</taxon>
        <taxon>Basidiomycota</taxon>
        <taxon>Agaricomycotina</taxon>
        <taxon>Tremellomycetes</taxon>
        <taxon>Trichosporonales</taxon>
        <taxon>Trichosporonaceae</taxon>
        <taxon>Trichosporon</taxon>
    </lineage>
</organism>
<keyword evidence="12" id="KW-1185">Reference proteome</keyword>